<dbReference type="RefSeq" id="WP_075666020.1">
    <property type="nucleotide sequence ID" value="NZ_LBFC01000018.1"/>
</dbReference>
<keyword evidence="4 9" id="KW-0812">Transmembrane</keyword>
<evidence type="ECO:0000256" key="9">
    <source>
        <dbReference type="HAMAP-Rule" id="MF_01465"/>
    </source>
</evidence>
<dbReference type="Gene3D" id="1.10.3370.10">
    <property type="entry name" value="SecY subunit domain"/>
    <property type="match status" value="1"/>
</dbReference>
<evidence type="ECO:0000256" key="7">
    <source>
        <dbReference type="ARBA" id="ARBA00023010"/>
    </source>
</evidence>
<sequence length="428" mass="47329">MWKALKNAFKIPELRDRIIFTLLMLIVFRLGIYIPVPGVNLKAWGVAFSQMGTGAAGGLMSFYDVFTGGAFRRFSIFAMSVTPYINASIILQLLSSVIPSLKELLKEGEEGRKKFQRITRNLTVILGALQGFVVSFGLARSFENVLVIPLWTFTLLSTMTLLAGTMFLLWIGDRITEKGIGNGISVLIFAGIVARYPAYFRTAVLGGLNIFEWIFLLGVMFLMVIGIIYVQQAERRIVVQYASRMVGRRIYGGTSTHIPIKVNHSGVIPIIFGWAIVSIPVGIAQFTSSETLKSLFSMTSPLVITIYAVLIFFFTYFYSVVVFDPKDIAQNIKSYGGYIPGIRPGKPTEQYITRVLNRITFVGALFLVAIALVPYLVQGVTGVSIWLGGTSALIAVGVALDIAQQMEAHLIMRNYEGFVKKGKLPGRR</sequence>
<evidence type="ECO:0000256" key="1">
    <source>
        <dbReference type="ARBA" id="ARBA00004141"/>
    </source>
</evidence>
<comment type="similarity">
    <text evidence="2 9 12">Belongs to the SecY/SEC61-alpha family.</text>
</comment>
<keyword evidence="5 9" id="KW-0653">Protein transport</keyword>
<dbReference type="InterPro" id="IPR026593">
    <property type="entry name" value="SecY"/>
</dbReference>
<comment type="subcellular location">
    <subcellularLocation>
        <location evidence="9">Cell membrane</location>
        <topology evidence="9">Multi-pass membrane protein</topology>
    </subcellularLocation>
    <subcellularLocation>
        <location evidence="1 11">Membrane</location>
        <topology evidence="1 11">Multi-pass membrane protein</topology>
    </subcellularLocation>
</comment>
<dbReference type="PROSITE" id="PS00756">
    <property type="entry name" value="SECY_2"/>
    <property type="match status" value="1"/>
</dbReference>
<evidence type="ECO:0000256" key="6">
    <source>
        <dbReference type="ARBA" id="ARBA00022989"/>
    </source>
</evidence>
<dbReference type="Pfam" id="PF00344">
    <property type="entry name" value="SecY"/>
    <property type="match status" value="1"/>
</dbReference>
<feature type="transmembrane region" description="Helical" evidence="9">
    <location>
        <begin position="148"/>
        <end position="172"/>
    </location>
</feature>
<dbReference type="PRINTS" id="PR00303">
    <property type="entry name" value="SECYTRNLCASE"/>
</dbReference>
<feature type="transmembrane region" description="Helical" evidence="9">
    <location>
        <begin position="355"/>
        <end position="377"/>
    </location>
</feature>
<keyword evidence="14" id="KW-1185">Reference proteome</keyword>
<evidence type="ECO:0000256" key="4">
    <source>
        <dbReference type="ARBA" id="ARBA00022692"/>
    </source>
</evidence>
<evidence type="ECO:0000256" key="5">
    <source>
        <dbReference type="ARBA" id="ARBA00022927"/>
    </source>
</evidence>
<feature type="transmembrane region" description="Helical" evidence="9">
    <location>
        <begin position="122"/>
        <end position="142"/>
    </location>
</feature>
<feature type="transmembrane region" description="Helical" evidence="9">
    <location>
        <begin position="83"/>
        <end position="101"/>
    </location>
</feature>
<reference evidence="13 14" key="1">
    <citation type="submission" date="2015-06" db="EMBL/GenBank/DDBJ databases">
        <title>Genome sequencing of Thermotogales isolates from hydrothermal vents.</title>
        <authorList>
            <person name="Haverkamp T.H."/>
            <person name="Kublanov I.V."/>
            <person name="Nesbo C.L."/>
        </authorList>
    </citation>
    <scope>NUCLEOTIDE SEQUENCE [LARGE SCALE GENOMIC DNA]</scope>
    <source>
        <strain evidence="14">ik275mar</strain>
    </source>
</reference>
<evidence type="ECO:0000256" key="12">
    <source>
        <dbReference type="RuleBase" id="RU004349"/>
    </source>
</evidence>
<feature type="transmembrane region" description="Helical" evidence="9">
    <location>
        <begin position="210"/>
        <end position="230"/>
    </location>
</feature>
<dbReference type="InterPro" id="IPR030659">
    <property type="entry name" value="SecY_CS"/>
</dbReference>
<dbReference type="PROSITE" id="PS00755">
    <property type="entry name" value="SECY_1"/>
    <property type="match status" value="1"/>
</dbReference>
<dbReference type="PANTHER" id="PTHR10906">
    <property type="entry name" value="SECY/SEC61-ALPHA FAMILY MEMBER"/>
    <property type="match status" value="1"/>
</dbReference>
<dbReference type="HAMAP" id="MF_01465">
    <property type="entry name" value="SecY"/>
    <property type="match status" value="1"/>
</dbReference>
<evidence type="ECO:0000256" key="11">
    <source>
        <dbReference type="RuleBase" id="RU003484"/>
    </source>
</evidence>
<gene>
    <name evidence="9" type="primary">secY</name>
    <name evidence="13" type="ORF">XJ44_05590</name>
</gene>
<evidence type="ECO:0000256" key="3">
    <source>
        <dbReference type="ARBA" id="ARBA00022448"/>
    </source>
</evidence>
<keyword evidence="3 9" id="KW-0813">Transport</keyword>
<keyword evidence="9" id="KW-1003">Cell membrane</keyword>
<dbReference type="NCBIfam" id="TIGR00967">
    <property type="entry name" value="3a0501s007"/>
    <property type="match status" value="1"/>
</dbReference>
<dbReference type="EMBL" id="LBFC01000018">
    <property type="protein sequence ID" value="ONN27251.1"/>
    <property type="molecule type" value="Genomic_DNA"/>
</dbReference>
<feature type="transmembrane region" description="Helical" evidence="9">
    <location>
        <begin position="266"/>
        <end position="284"/>
    </location>
</feature>
<proteinExistence type="inferred from homology"/>
<dbReference type="InterPro" id="IPR023201">
    <property type="entry name" value="SecY_dom_sf"/>
</dbReference>
<evidence type="ECO:0000256" key="10">
    <source>
        <dbReference type="RuleBase" id="RU000537"/>
    </source>
</evidence>
<keyword evidence="7 9" id="KW-0811">Translocation</keyword>
<comment type="caution">
    <text evidence="13">The sequence shown here is derived from an EMBL/GenBank/DDBJ whole genome shotgun (WGS) entry which is preliminary data.</text>
</comment>
<evidence type="ECO:0000256" key="2">
    <source>
        <dbReference type="ARBA" id="ARBA00005751"/>
    </source>
</evidence>
<dbReference type="Proteomes" id="UP000242616">
    <property type="component" value="Unassembled WGS sequence"/>
</dbReference>
<evidence type="ECO:0000256" key="8">
    <source>
        <dbReference type="ARBA" id="ARBA00023136"/>
    </source>
</evidence>
<protein>
    <recommendedName>
        <fullName evidence="9 10">Protein translocase subunit SecY</fullName>
    </recommendedName>
</protein>
<evidence type="ECO:0000313" key="14">
    <source>
        <dbReference type="Proteomes" id="UP000242616"/>
    </source>
</evidence>
<feature type="transmembrane region" description="Helical" evidence="9">
    <location>
        <begin position="18"/>
        <end position="36"/>
    </location>
</feature>
<feature type="transmembrane region" description="Helical" evidence="9">
    <location>
        <begin position="383"/>
        <end position="403"/>
    </location>
</feature>
<feature type="transmembrane region" description="Helical" evidence="9">
    <location>
        <begin position="179"/>
        <end position="198"/>
    </location>
</feature>
<comment type="subunit">
    <text evidence="9">Component of the Sec protein translocase complex. Heterotrimer consisting of SecY, SecE and SecG subunits. The heterotrimers can form oligomers, although 1 heterotrimer is thought to be able to translocate proteins. Interacts with the ribosome. Interacts with SecDF, and other proteins may be involved. Interacts with SecA.</text>
</comment>
<feature type="transmembrane region" description="Helical" evidence="9">
    <location>
        <begin position="304"/>
        <end position="323"/>
    </location>
</feature>
<keyword evidence="8 9" id="KW-0472">Membrane</keyword>
<evidence type="ECO:0000313" key="13">
    <source>
        <dbReference type="EMBL" id="ONN27251.1"/>
    </source>
</evidence>
<dbReference type="InterPro" id="IPR002208">
    <property type="entry name" value="SecY/SEC61-alpha"/>
</dbReference>
<dbReference type="SUPFAM" id="SSF103491">
    <property type="entry name" value="Preprotein translocase SecY subunit"/>
    <property type="match status" value="1"/>
</dbReference>
<name>A0ABX3IJ81_9BACT</name>
<organism evidence="13 14">
    <name type="scientific">Thermosipho affectus</name>
    <dbReference type="NCBI Taxonomy" id="660294"/>
    <lineage>
        <taxon>Bacteria</taxon>
        <taxon>Thermotogati</taxon>
        <taxon>Thermotogota</taxon>
        <taxon>Thermotogae</taxon>
        <taxon>Thermotogales</taxon>
        <taxon>Fervidobacteriaceae</taxon>
        <taxon>Thermosipho</taxon>
    </lineage>
</organism>
<accession>A0ABX3IJ81</accession>
<dbReference type="PIRSF" id="PIRSF004557">
    <property type="entry name" value="SecY"/>
    <property type="match status" value="1"/>
</dbReference>
<keyword evidence="6 9" id="KW-1133">Transmembrane helix</keyword>
<comment type="function">
    <text evidence="9 10">The central subunit of the protein translocation channel SecYEG. Consists of two halves formed by TMs 1-5 and 6-10. These two domains form a lateral gate at the front which open onto the bilayer between TMs 2 and 7, and are clamped together by SecE at the back. The channel is closed by both a pore ring composed of hydrophobic SecY resides and a short helix (helix 2A) on the extracellular side of the membrane which forms a plug. The plug probably moves laterally to allow the channel to open. The ring and the pore may move independently.</text>
</comment>